<proteinExistence type="predicted"/>
<evidence type="ECO:0000313" key="4">
    <source>
        <dbReference type="Proteomes" id="UP001218188"/>
    </source>
</evidence>
<evidence type="ECO:0000256" key="1">
    <source>
        <dbReference type="SAM" id="Coils"/>
    </source>
</evidence>
<keyword evidence="1" id="KW-0175">Coiled coil</keyword>
<protein>
    <submittedName>
        <fullName evidence="3">Uncharacterized protein</fullName>
    </submittedName>
</protein>
<accession>A0AAD6TCQ4</accession>
<feature type="region of interest" description="Disordered" evidence="2">
    <location>
        <begin position="350"/>
        <end position="504"/>
    </location>
</feature>
<feature type="compositionally biased region" description="Low complexity" evidence="2">
    <location>
        <begin position="351"/>
        <end position="378"/>
    </location>
</feature>
<evidence type="ECO:0000256" key="2">
    <source>
        <dbReference type="SAM" id="MobiDB-lite"/>
    </source>
</evidence>
<dbReference type="AlphaFoldDB" id="A0AAD6TCQ4"/>
<feature type="compositionally biased region" description="Pro residues" evidence="2">
    <location>
        <begin position="404"/>
        <end position="414"/>
    </location>
</feature>
<keyword evidence="4" id="KW-1185">Reference proteome</keyword>
<dbReference type="EMBL" id="JARJCM010000011">
    <property type="protein sequence ID" value="KAJ7042945.1"/>
    <property type="molecule type" value="Genomic_DNA"/>
</dbReference>
<name>A0AAD6TCQ4_9AGAR</name>
<reference evidence="3" key="1">
    <citation type="submission" date="2023-03" db="EMBL/GenBank/DDBJ databases">
        <title>Massive genome expansion in bonnet fungi (Mycena s.s.) driven by repeated elements and novel gene families across ecological guilds.</title>
        <authorList>
            <consortium name="Lawrence Berkeley National Laboratory"/>
            <person name="Harder C.B."/>
            <person name="Miyauchi S."/>
            <person name="Viragh M."/>
            <person name="Kuo A."/>
            <person name="Thoen E."/>
            <person name="Andreopoulos B."/>
            <person name="Lu D."/>
            <person name="Skrede I."/>
            <person name="Drula E."/>
            <person name="Henrissat B."/>
            <person name="Morin E."/>
            <person name="Kohler A."/>
            <person name="Barry K."/>
            <person name="LaButti K."/>
            <person name="Morin E."/>
            <person name="Salamov A."/>
            <person name="Lipzen A."/>
            <person name="Mereny Z."/>
            <person name="Hegedus B."/>
            <person name="Baldrian P."/>
            <person name="Stursova M."/>
            <person name="Weitz H."/>
            <person name="Taylor A."/>
            <person name="Grigoriev I.V."/>
            <person name="Nagy L.G."/>
            <person name="Martin F."/>
            <person name="Kauserud H."/>
        </authorList>
    </citation>
    <scope>NUCLEOTIDE SEQUENCE</scope>
    <source>
        <strain evidence="3">CBHHK200</strain>
    </source>
</reference>
<dbReference type="Proteomes" id="UP001218188">
    <property type="component" value="Unassembled WGS sequence"/>
</dbReference>
<organism evidence="3 4">
    <name type="scientific">Mycena alexandri</name>
    <dbReference type="NCBI Taxonomy" id="1745969"/>
    <lineage>
        <taxon>Eukaryota</taxon>
        <taxon>Fungi</taxon>
        <taxon>Dikarya</taxon>
        <taxon>Basidiomycota</taxon>
        <taxon>Agaricomycotina</taxon>
        <taxon>Agaricomycetes</taxon>
        <taxon>Agaricomycetidae</taxon>
        <taxon>Agaricales</taxon>
        <taxon>Marasmiineae</taxon>
        <taxon>Mycenaceae</taxon>
        <taxon>Mycena</taxon>
    </lineage>
</organism>
<comment type="caution">
    <text evidence="3">The sequence shown here is derived from an EMBL/GenBank/DDBJ whole genome shotgun (WGS) entry which is preliminary data.</text>
</comment>
<gene>
    <name evidence="3" type="ORF">C8F04DRAFT_57743</name>
</gene>
<sequence>MSATDTVVQQNAAYHAELLAGIASFDYVPSALTEQEALIASLEETAKQNAARIRALEQKTQKERKEHEDLRDSTARRFAAKLTGRKDKFEAKASKEEREYVEALEKEVQEKRQQANLETMISEAKAVRNDLLSKVQIYNVTKGDLEALYSRIFDGPTQAYPEDDHLEYQLQQAQGRYNEIQGYLNRASQSTAMLQSADSALRSCNRELQQALNYSEWDMWGGGTFTDMMERNALSSAEGLAMQAATYVQQAMIADQQVQPIGQISIAHGSIMSDVIFDNVFTDMAFHKKIKASALNLEAVQLNLTRQLDLARSRAGAIGADLNAAADALARAREALHAFRRHVFENLSGNAPAYDAPPYDTPTVQITMPITPEPESTFTPPPHGPPGGFAPLSPPQHAPEGAYAPPPGPPPQGSPSPGGSRTSSPSPPSAPMSAPRVAGLSAPRVVGLPSSPKPMASLRSYAPPLGPPPGGSRAASPSHWGSRNPYAAALATSNGGSSMGHSKS</sequence>
<feature type="compositionally biased region" description="Polar residues" evidence="2">
    <location>
        <begin position="491"/>
        <end position="504"/>
    </location>
</feature>
<dbReference type="PANTHER" id="PTHR21974:SF2">
    <property type="entry name" value="RE15880P"/>
    <property type="match status" value="1"/>
</dbReference>
<dbReference type="PANTHER" id="PTHR21974">
    <property type="entry name" value="RE15880P"/>
    <property type="match status" value="1"/>
</dbReference>
<feature type="coiled-coil region" evidence="1">
    <location>
        <begin position="39"/>
        <end position="121"/>
    </location>
</feature>
<evidence type="ECO:0000313" key="3">
    <source>
        <dbReference type="EMBL" id="KAJ7042945.1"/>
    </source>
</evidence>
<feature type="compositionally biased region" description="Low complexity" evidence="2">
    <location>
        <begin position="415"/>
        <end position="424"/>
    </location>
</feature>